<name>B7QCQ4_IXOSC</name>
<keyword evidence="3" id="KW-1185">Reference proteome</keyword>
<reference evidence="2" key="2">
    <citation type="submission" date="2020-05" db="UniProtKB">
        <authorList>
            <consortium name="EnsemblMetazoa"/>
        </authorList>
    </citation>
    <scope>IDENTIFICATION</scope>
    <source>
        <strain evidence="2">wikel</strain>
    </source>
</reference>
<dbReference type="AlphaFoldDB" id="B7QCQ4"/>
<evidence type="ECO:0000313" key="1">
    <source>
        <dbReference type="EMBL" id="EEC16626.1"/>
    </source>
</evidence>
<reference evidence="1 3" key="1">
    <citation type="submission" date="2008-03" db="EMBL/GenBank/DDBJ databases">
        <title>Annotation of Ixodes scapularis.</title>
        <authorList>
            <consortium name="Ixodes scapularis Genome Project Consortium"/>
            <person name="Caler E."/>
            <person name="Hannick L.I."/>
            <person name="Bidwell S."/>
            <person name="Joardar V."/>
            <person name="Thiagarajan M."/>
            <person name="Amedeo P."/>
            <person name="Galinsky K.J."/>
            <person name="Schobel S."/>
            <person name="Inman J."/>
            <person name="Hostetler J."/>
            <person name="Miller J."/>
            <person name="Hammond M."/>
            <person name="Megy K."/>
            <person name="Lawson D."/>
            <person name="Kodira C."/>
            <person name="Sutton G."/>
            <person name="Meyer J."/>
            <person name="Hill C.A."/>
            <person name="Birren B."/>
            <person name="Nene V."/>
            <person name="Collins F."/>
            <person name="Alarcon-Chaidez F."/>
            <person name="Wikel S."/>
            <person name="Strausberg R."/>
        </authorList>
    </citation>
    <scope>NUCLEOTIDE SEQUENCE [LARGE SCALE GENOMIC DNA]</scope>
    <source>
        <strain evidence="3">Wikel</strain>
        <strain evidence="1">Wikel colony</strain>
    </source>
</reference>
<dbReference type="VEuPathDB" id="VectorBase:ISCI022777"/>
<dbReference type="EMBL" id="DS909250">
    <property type="protein sequence ID" value="EEC16626.1"/>
    <property type="molecule type" value="Genomic_DNA"/>
</dbReference>
<dbReference type="InParanoid" id="B7QCQ4"/>
<sequence>MSVEAAAGCQTSVAKVLPLRLDEHLVTGGVGFCLVSRSVVDDVAELDARW</sequence>
<accession>B7QCQ4</accession>
<evidence type="ECO:0000313" key="2">
    <source>
        <dbReference type="EnsemblMetazoa" id="ISCW022777-PA"/>
    </source>
</evidence>
<dbReference type="Proteomes" id="UP000001555">
    <property type="component" value="Unassembled WGS sequence"/>
</dbReference>
<proteinExistence type="predicted"/>
<evidence type="ECO:0000313" key="3">
    <source>
        <dbReference type="Proteomes" id="UP000001555"/>
    </source>
</evidence>
<dbReference type="EMBL" id="ABJB010967142">
    <property type="status" value="NOT_ANNOTATED_CDS"/>
    <property type="molecule type" value="Genomic_DNA"/>
</dbReference>
<dbReference type="EnsemblMetazoa" id="ISCW022777-RA">
    <property type="protein sequence ID" value="ISCW022777-PA"/>
    <property type="gene ID" value="ISCW022777"/>
</dbReference>
<dbReference type="VEuPathDB" id="VectorBase:ISCW022777"/>
<dbReference type="PaxDb" id="6945-B7QCQ4"/>
<organism>
    <name type="scientific">Ixodes scapularis</name>
    <name type="common">Black-legged tick</name>
    <name type="synonym">Deer tick</name>
    <dbReference type="NCBI Taxonomy" id="6945"/>
    <lineage>
        <taxon>Eukaryota</taxon>
        <taxon>Metazoa</taxon>
        <taxon>Ecdysozoa</taxon>
        <taxon>Arthropoda</taxon>
        <taxon>Chelicerata</taxon>
        <taxon>Arachnida</taxon>
        <taxon>Acari</taxon>
        <taxon>Parasitiformes</taxon>
        <taxon>Ixodida</taxon>
        <taxon>Ixodoidea</taxon>
        <taxon>Ixodidae</taxon>
        <taxon>Ixodinae</taxon>
        <taxon>Ixodes</taxon>
    </lineage>
</organism>
<dbReference type="HOGENOM" id="CLU_3126684_0_0_1"/>
<gene>
    <name evidence="1" type="ORF">IscW_ISCW022777</name>
</gene>
<protein>
    <submittedName>
        <fullName evidence="1 2">Uncharacterized protein</fullName>
    </submittedName>
</protein>